<gene>
    <name evidence="1" type="ORF">RSE6_12997</name>
</gene>
<dbReference type="EMBL" id="FJVC01000510">
    <property type="protein sequence ID" value="CZT51798.1"/>
    <property type="molecule type" value="Genomic_DNA"/>
</dbReference>
<keyword evidence="2" id="KW-1185">Reference proteome</keyword>
<evidence type="ECO:0000313" key="2">
    <source>
        <dbReference type="Proteomes" id="UP000177625"/>
    </source>
</evidence>
<accession>A0A1E1MRU9</accession>
<dbReference type="Proteomes" id="UP000177625">
    <property type="component" value="Unassembled WGS sequence"/>
</dbReference>
<name>A0A1E1MRU9_RHYSE</name>
<reference evidence="2" key="1">
    <citation type="submission" date="2016-03" db="EMBL/GenBank/DDBJ databases">
        <authorList>
            <person name="Guldener U."/>
        </authorList>
    </citation>
    <scope>NUCLEOTIDE SEQUENCE [LARGE SCALE GENOMIC DNA]</scope>
</reference>
<organism evidence="1 2">
    <name type="scientific">Rhynchosporium secalis</name>
    <name type="common">Barley scald fungus</name>
    <dbReference type="NCBI Taxonomy" id="38038"/>
    <lineage>
        <taxon>Eukaryota</taxon>
        <taxon>Fungi</taxon>
        <taxon>Dikarya</taxon>
        <taxon>Ascomycota</taxon>
        <taxon>Pezizomycotina</taxon>
        <taxon>Leotiomycetes</taxon>
        <taxon>Helotiales</taxon>
        <taxon>Ploettnerulaceae</taxon>
        <taxon>Rhynchosporium</taxon>
    </lineage>
</organism>
<protein>
    <submittedName>
        <fullName evidence="1">Uncharacterized protein</fullName>
    </submittedName>
</protein>
<dbReference type="AlphaFoldDB" id="A0A1E1MRU9"/>
<evidence type="ECO:0000313" key="1">
    <source>
        <dbReference type="EMBL" id="CZT51798.1"/>
    </source>
</evidence>
<sequence length="137" mass="14998">MASVSQQLALGTLNSCLELGIFNGSFVNPSRPRPEGESWSTASICRILSKNGTLSGRMPNHVSAAKSPCISQFMDHYCCLSVLTGTGQFQVVQNGFEDPNSGVFVFRYNAKCRWVANNQSIGSRASRSYNTTYRSFP</sequence>
<proteinExistence type="predicted"/>